<feature type="compositionally biased region" description="Polar residues" evidence="8">
    <location>
        <begin position="1"/>
        <end position="18"/>
    </location>
</feature>
<evidence type="ECO:0000256" key="6">
    <source>
        <dbReference type="ARBA" id="ARBA00023136"/>
    </source>
</evidence>
<feature type="transmembrane region" description="Helical" evidence="7">
    <location>
        <begin position="218"/>
        <end position="240"/>
    </location>
</feature>
<dbReference type="EMBL" id="JANIAA010000010">
    <property type="protein sequence ID" value="MCQ8190254.1"/>
    <property type="molecule type" value="Genomic_DNA"/>
</dbReference>
<keyword evidence="11" id="KW-1185">Reference proteome</keyword>
<comment type="caution">
    <text evidence="10">The sequence shown here is derived from an EMBL/GenBank/DDBJ whole genome shotgun (WGS) entry which is preliminary data.</text>
</comment>
<evidence type="ECO:0000256" key="5">
    <source>
        <dbReference type="ARBA" id="ARBA00022989"/>
    </source>
</evidence>
<dbReference type="PANTHER" id="PTHR30193">
    <property type="entry name" value="ABC TRANSPORTER PERMEASE PROTEIN"/>
    <property type="match status" value="1"/>
</dbReference>
<feature type="domain" description="ABC transmembrane type-1" evidence="9">
    <location>
        <begin position="87"/>
        <end position="301"/>
    </location>
</feature>
<reference evidence="10 11" key="1">
    <citation type="submission" date="2022-07" db="EMBL/GenBank/DDBJ databases">
        <authorList>
            <person name="Phongsopitanun W."/>
            <person name="Tanasupawat S."/>
        </authorList>
    </citation>
    <scope>NUCLEOTIDE SEQUENCE [LARGE SCALE GENOMIC DNA]</scope>
    <source>
        <strain evidence="10 11">RCU-064</strain>
    </source>
</reference>
<dbReference type="Proteomes" id="UP001204746">
    <property type="component" value="Unassembled WGS sequence"/>
</dbReference>
<feature type="transmembrane region" description="Helical" evidence="7">
    <location>
        <begin position="246"/>
        <end position="271"/>
    </location>
</feature>
<keyword evidence="2 7" id="KW-0813">Transport</keyword>
<comment type="subcellular location">
    <subcellularLocation>
        <location evidence="1 7">Cell membrane</location>
        <topology evidence="1 7">Multi-pass membrane protein</topology>
    </subcellularLocation>
</comment>
<feature type="region of interest" description="Disordered" evidence="8">
    <location>
        <begin position="1"/>
        <end position="22"/>
    </location>
</feature>
<keyword evidence="4 7" id="KW-0812">Transmembrane</keyword>
<feature type="transmembrane region" description="Helical" evidence="7">
    <location>
        <begin position="283"/>
        <end position="304"/>
    </location>
</feature>
<evidence type="ECO:0000256" key="4">
    <source>
        <dbReference type="ARBA" id="ARBA00022692"/>
    </source>
</evidence>
<feature type="transmembrane region" description="Helical" evidence="7">
    <location>
        <begin position="87"/>
        <end position="112"/>
    </location>
</feature>
<evidence type="ECO:0000313" key="10">
    <source>
        <dbReference type="EMBL" id="MCQ8190254.1"/>
    </source>
</evidence>
<dbReference type="InterPro" id="IPR000515">
    <property type="entry name" value="MetI-like"/>
</dbReference>
<comment type="similarity">
    <text evidence="7">Belongs to the binding-protein-dependent transport system permease family.</text>
</comment>
<evidence type="ECO:0000259" key="9">
    <source>
        <dbReference type="PROSITE" id="PS50928"/>
    </source>
</evidence>
<name>A0ABT1UYN8_9ACTN</name>
<dbReference type="PROSITE" id="PS50928">
    <property type="entry name" value="ABC_TM1"/>
    <property type="match status" value="1"/>
</dbReference>
<dbReference type="CDD" id="cd06261">
    <property type="entry name" value="TM_PBP2"/>
    <property type="match status" value="1"/>
</dbReference>
<protein>
    <submittedName>
        <fullName evidence="10">Sugar ABC transporter permease</fullName>
    </submittedName>
</protein>
<dbReference type="RefSeq" id="WP_256651325.1">
    <property type="nucleotide sequence ID" value="NZ_JANIAA010000010.1"/>
</dbReference>
<dbReference type="InterPro" id="IPR035906">
    <property type="entry name" value="MetI-like_sf"/>
</dbReference>
<dbReference type="SUPFAM" id="SSF161098">
    <property type="entry name" value="MetI-like"/>
    <property type="match status" value="1"/>
</dbReference>
<evidence type="ECO:0000256" key="2">
    <source>
        <dbReference type="ARBA" id="ARBA00022448"/>
    </source>
</evidence>
<evidence type="ECO:0000256" key="1">
    <source>
        <dbReference type="ARBA" id="ARBA00004651"/>
    </source>
</evidence>
<organism evidence="10 11">
    <name type="scientific">Streptomyces rugosispiralis</name>
    <dbReference type="NCBI Taxonomy" id="2967341"/>
    <lineage>
        <taxon>Bacteria</taxon>
        <taxon>Bacillati</taxon>
        <taxon>Actinomycetota</taxon>
        <taxon>Actinomycetes</taxon>
        <taxon>Kitasatosporales</taxon>
        <taxon>Streptomycetaceae</taxon>
        <taxon>Streptomyces</taxon>
    </lineage>
</organism>
<evidence type="ECO:0000313" key="11">
    <source>
        <dbReference type="Proteomes" id="UP001204746"/>
    </source>
</evidence>
<keyword evidence="6 7" id="KW-0472">Membrane</keyword>
<evidence type="ECO:0000256" key="7">
    <source>
        <dbReference type="RuleBase" id="RU363032"/>
    </source>
</evidence>
<proteinExistence type="inferred from homology"/>
<sequence length="314" mass="34540">MLSGLPSRTSTTEGTPKATSRRRPQGKWALLFLSPWIVGLLVFTAGPLIASLYLSFTDYDLLSSPQWIGSGNYTRMLTGDPVWRQSVVVTAVYVAVAVPLQLAFALLLATVLNRGIKGMTIWRALYYLPSLFGSSIAIAILWRQIFGAEGLLNNVLGMIGIESTTSWIGDPHWSLGTLILLRVWEFGSPMIIFLAGLRQIPAELYESASLDGAGAVRRFFSITLPMLTPIVFFNLILQVINAFQVFGSAFIIGGGHGGPGNSMLVYTLYLYQAAFNDFQMGYAAAMAWFLLVVIGAVTAVNFWLSRYWVHYSDE</sequence>
<accession>A0ABT1UYN8</accession>
<keyword evidence="5 7" id="KW-1133">Transmembrane helix</keyword>
<evidence type="ECO:0000256" key="3">
    <source>
        <dbReference type="ARBA" id="ARBA00022475"/>
    </source>
</evidence>
<feature type="transmembrane region" description="Helical" evidence="7">
    <location>
        <begin position="124"/>
        <end position="142"/>
    </location>
</feature>
<evidence type="ECO:0000256" key="8">
    <source>
        <dbReference type="SAM" id="MobiDB-lite"/>
    </source>
</evidence>
<dbReference type="Gene3D" id="1.10.3720.10">
    <property type="entry name" value="MetI-like"/>
    <property type="match status" value="1"/>
</dbReference>
<feature type="transmembrane region" description="Helical" evidence="7">
    <location>
        <begin position="28"/>
        <end position="54"/>
    </location>
</feature>
<gene>
    <name evidence="10" type="ORF">NP777_18670</name>
</gene>
<keyword evidence="3" id="KW-1003">Cell membrane</keyword>
<dbReference type="PANTHER" id="PTHR30193:SF1">
    <property type="entry name" value="ABC TRANSPORTER PERMEASE PROTEIN YESP-RELATED"/>
    <property type="match status" value="1"/>
</dbReference>
<dbReference type="InterPro" id="IPR051393">
    <property type="entry name" value="ABC_transporter_permease"/>
</dbReference>
<dbReference type="Pfam" id="PF00528">
    <property type="entry name" value="BPD_transp_1"/>
    <property type="match status" value="1"/>
</dbReference>
<dbReference type="SUPFAM" id="SSF160964">
    <property type="entry name" value="MalF N-terminal region-like"/>
    <property type="match status" value="1"/>
</dbReference>